<evidence type="ECO:0000313" key="11">
    <source>
        <dbReference type="EMBL" id="RZD15488.1"/>
    </source>
</evidence>
<name>A0A519BE08_9DELT</name>
<dbReference type="SUPFAM" id="SSF52374">
    <property type="entry name" value="Nucleotidylyl transferase"/>
    <property type="match status" value="1"/>
</dbReference>
<feature type="binding site" evidence="9">
    <location>
        <begin position="15"/>
        <end position="16"/>
    </location>
    <ligand>
        <name>ATP</name>
        <dbReference type="ChEBI" id="CHEBI:30616"/>
    </ligand>
</feature>
<keyword evidence="1 9" id="KW-0963">Cytoplasm</keyword>
<comment type="caution">
    <text evidence="11">The sequence shown here is derived from an EMBL/GenBank/DDBJ whole genome shotgun (WGS) entry which is preliminary data.</text>
</comment>
<feature type="binding site" evidence="9">
    <location>
        <position position="98"/>
    </location>
    <ligand>
        <name>substrate</name>
    </ligand>
</feature>
<evidence type="ECO:0000256" key="9">
    <source>
        <dbReference type="HAMAP-Rule" id="MF_00151"/>
    </source>
</evidence>
<accession>A0A519BE08</accession>
<comment type="function">
    <text evidence="9">Reversibly transfers an adenylyl group from ATP to 4'-phosphopantetheine, yielding dephospho-CoA (dPCoA) and pyrophosphate.</text>
</comment>
<feature type="binding site" evidence="9">
    <location>
        <begin position="99"/>
        <end position="101"/>
    </location>
    <ligand>
        <name>ATP</name>
        <dbReference type="ChEBI" id="CHEBI:30616"/>
    </ligand>
</feature>
<comment type="similarity">
    <text evidence="9">Belongs to the bacterial CoaD family.</text>
</comment>
<evidence type="ECO:0000256" key="3">
    <source>
        <dbReference type="ARBA" id="ARBA00022695"/>
    </source>
</evidence>
<feature type="site" description="Transition state stabilizer" evidence="9">
    <location>
        <position position="23"/>
    </location>
</feature>
<dbReference type="EMBL" id="SGBD01000001">
    <property type="protein sequence ID" value="RZD15488.1"/>
    <property type="molecule type" value="Genomic_DNA"/>
</dbReference>
<dbReference type="NCBIfam" id="TIGR00125">
    <property type="entry name" value="cyt_tran_rel"/>
    <property type="match status" value="1"/>
</dbReference>
<feature type="binding site" evidence="9">
    <location>
        <position position="47"/>
    </location>
    <ligand>
        <name>substrate</name>
    </ligand>
</feature>
<gene>
    <name evidence="9" type="primary">coaD</name>
    <name evidence="11" type="ORF">EVJ47_04235</name>
</gene>
<keyword evidence="4 9" id="KW-0547">Nucleotide-binding</keyword>
<dbReference type="InterPro" id="IPR014729">
    <property type="entry name" value="Rossmann-like_a/b/a_fold"/>
</dbReference>
<evidence type="ECO:0000313" key="12">
    <source>
        <dbReference type="Proteomes" id="UP000320813"/>
    </source>
</evidence>
<dbReference type="AlphaFoldDB" id="A0A519BE08"/>
<comment type="catalytic activity">
    <reaction evidence="8 9">
        <text>(R)-4'-phosphopantetheine + ATP + H(+) = 3'-dephospho-CoA + diphosphate</text>
        <dbReference type="Rhea" id="RHEA:19801"/>
        <dbReference type="ChEBI" id="CHEBI:15378"/>
        <dbReference type="ChEBI" id="CHEBI:30616"/>
        <dbReference type="ChEBI" id="CHEBI:33019"/>
        <dbReference type="ChEBI" id="CHEBI:57328"/>
        <dbReference type="ChEBI" id="CHEBI:61723"/>
        <dbReference type="EC" id="2.7.7.3"/>
    </reaction>
</comment>
<feature type="domain" description="Cytidyltransferase-like" evidence="10">
    <location>
        <begin position="11"/>
        <end position="144"/>
    </location>
</feature>
<comment type="subunit">
    <text evidence="9">Homohexamer.</text>
</comment>
<evidence type="ECO:0000259" key="10">
    <source>
        <dbReference type="Pfam" id="PF01467"/>
    </source>
</evidence>
<feature type="binding site" evidence="9">
    <location>
        <position position="23"/>
    </location>
    <ligand>
        <name>ATP</name>
        <dbReference type="ChEBI" id="CHEBI:30616"/>
    </ligand>
</feature>
<evidence type="ECO:0000256" key="4">
    <source>
        <dbReference type="ARBA" id="ARBA00022741"/>
    </source>
</evidence>
<dbReference type="GO" id="GO:0015937">
    <property type="term" value="P:coenzyme A biosynthetic process"/>
    <property type="evidence" value="ECO:0007669"/>
    <property type="project" value="UniProtKB-UniRule"/>
</dbReference>
<dbReference type="Gene3D" id="3.40.50.620">
    <property type="entry name" value="HUPs"/>
    <property type="match status" value="1"/>
</dbReference>
<dbReference type="CDD" id="cd02163">
    <property type="entry name" value="PPAT"/>
    <property type="match status" value="1"/>
</dbReference>
<dbReference type="GO" id="GO:0004595">
    <property type="term" value="F:pantetheine-phosphate adenylyltransferase activity"/>
    <property type="evidence" value="ECO:0007669"/>
    <property type="project" value="UniProtKB-UniRule"/>
</dbReference>
<keyword evidence="6 9" id="KW-0460">Magnesium</keyword>
<evidence type="ECO:0000256" key="8">
    <source>
        <dbReference type="ARBA" id="ARBA00029346"/>
    </source>
</evidence>
<comment type="cofactor">
    <cofactor evidence="9">
        <name>Mg(2+)</name>
        <dbReference type="ChEBI" id="CHEBI:18420"/>
    </cofactor>
</comment>
<keyword evidence="5 9" id="KW-0067">ATP-binding</keyword>
<comment type="pathway">
    <text evidence="9">Cofactor biosynthesis; coenzyme A biosynthesis; CoA from (R)-pantothenate: step 4/5.</text>
</comment>
<evidence type="ECO:0000256" key="6">
    <source>
        <dbReference type="ARBA" id="ARBA00022842"/>
    </source>
</evidence>
<keyword evidence="7 9" id="KW-0173">Coenzyme A biosynthesis</keyword>
<dbReference type="Proteomes" id="UP000320813">
    <property type="component" value="Unassembled WGS sequence"/>
</dbReference>
<reference evidence="11 12" key="1">
    <citation type="submission" date="2019-01" db="EMBL/GenBank/DDBJ databases">
        <title>Insights into ecological role of a new deltaproteobacterial order Candidatus Sinidesulfobacterales (Sva0485) by metagenomics and metatranscriptomics.</title>
        <authorList>
            <person name="Tan S."/>
            <person name="Liu J."/>
            <person name="Fang Y."/>
            <person name="Hedlund B.P."/>
            <person name="Lian Z.H."/>
            <person name="Huang L.Y."/>
            <person name="Li J.T."/>
            <person name="Huang L.N."/>
            <person name="Li W.J."/>
            <person name="Jiang H.C."/>
            <person name="Dong H.L."/>
            <person name="Shu W.S."/>
        </authorList>
    </citation>
    <scope>NUCLEOTIDE SEQUENCE [LARGE SCALE GENOMIC DNA]</scope>
    <source>
        <strain evidence="11">AP3</strain>
    </source>
</reference>
<dbReference type="GO" id="GO:0005737">
    <property type="term" value="C:cytoplasm"/>
    <property type="evidence" value="ECO:0007669"/>
    <property type="project" value="UniProtKB-SubCell"/>
</dbReference>
<dbReference type="PANTHER" id="PTHR21342:SF1">
    <property type="entry name" value="PHOSPHOPANTETHEINE ADENYLYLTRANSFERASE"/>
    <property type="match status" value="1"/>
</dbReference>
<dbReference type="HAMAP" id="MF_00151">
    <property type="entry name" value="PPAT_bact"/>
    <property type="match status" value="1"/>
</dbReference>
<protein>
    <recommendedName>
        <fullName evidence="9">Phosphopantetheine adenylyltransferase</fullName>
        <ecNumber evidence="9">2.7.7.3</ecNumber>
    </recommendedName>
    <alternativeName>
        <fullName evidence="9">Dephospho-CoA pyrophosphorylase</fullName>
    </alternativeName>
    <alternativeName>
        <fullName evidence="9">Pantetheine-phosphate adenylyltransferase</fullName>
        <shortName evidence="9">PPAT</shortName>
    </alternativeName>
</protein>
<evidence type="ECO:0000256" key="5">
    <source>
        <dbReference type="ARBA" id="ARBA00022840"/>
    </source>
</evidence>
<dbReference type="InterPro" id="IPR004821">
    <property type="entry name" value="Cyt_trans-like"/>
</dbReference>
<comment type="subcellular location">
    <subcellularLocation>
        <location evidence="9">Cytoplasm</location>
    </subcellularLocation>
</comment>
<dbReference type="EC" id="2.7.7.3" evidence="9"/>
<evidence type="ECO:0000256" key="7">
    <source>
        <dbReference type="ARBA" id="ARBA00022993"/>
    </source>
</evidence>
<evidence type="ECO:0000256" key="1">
    <source>
        <dbReference type="ARBA" id="ARBA00022490"/>
    </source>
</evidence>
<feature type="binding site" evidence="9">
    <location>
        <position position="15"/>
    </location>
    <ligand>
        <name>substrate</name>
    </ligand>
</feature>
<organism evidence="11 12">
    <name type="scientific">Candidatus Acidulodesulfobacterium ferriphilum</name>
    <dbReference type="NCBI Taxonomy" id="2597223"/>
    <lineage>
        <taxon>Bacteria</taxon>
        <taxon>Deltaproteobacteria</taxon>
        <taxon>Candidatus Acidulodesulfobacterales</taxon>
        <taxon>Candidatus Acidulodesulfobacterium</taxon>
    </lineage>
</organism>
<keyword evidence="3 9" id="KW-0548">Nucleotidyltransferase</keyword>
<dbReference type="PANTHER" id="PTHR21342">
    <property type="entry name" value="PHOSPHOPANTETHEINE ADENYLYLTRANSFERASE"/>
    <property type="match status" value="1"/>
</dbReference>
<evidence type="ECO:0000256" key="2">
    <source>
        <dbReference type="ARBA" id="ARBA00022679"/>
    </source>
</evidence>
<sequence length="178" mass="20009">MANISKYKTAVYPGSFDPVTYGHLDVLKRSLSVFDKVVVAVACNKKKPYLFKQSMRIDLIDRILKEDEEIDNGRVEVIALKGLLVKYVESINAKVIIRGLRAVSDFEYELQLAITNRTLNSDIETIFMMTAEKYSFLSSTIVKEISRLGGDVSSMVPKVIASELAKIYSKGENDETLM</sequence>
<dbReference type="Pfam" id="PF01467">
    <property type="entry name" value="CTP_transf_like"/>
    <property type="match status" value="1"/>
</dbReference>
<feature type="binding site" evidence="9">
    <location>
        <begin position="134"/>
        <end position="140"/>
    </location>
    <ligand>
        <name>ATP</name>
        <dbReference type="ChEBI" id="CHEBI:30616"/>
    </ligand>
</feature>
<keyword evidence="2 9" id="KW-0808">Transferase</keyword>
<dbReference type="InterPro" id="IPR001980">
    <property type="entry name" value="PPAT"/>
</dbReference>
<feature type="binding site" evidence="9">
    <location>
        <position position="84"/>
    </location>
    <ligand>
        <name>substrate</name>
    </ligand>
</feature>
<dbReference type="NCBIfam" id="TIGR01510">
    <property type="entry name" value="coaD_prev_kdtB"/>
    <property type="match status" value="1"/>
</dbReference>
<dbReference type="PRINTS" id="PR01020">
    <property type="entry name" value="LPSBIOSNTHSS"/>
</dbReference>
<dbReference type="UniPathway" id="UPA00241">
    <property type="reaction ID" value="UER00355"/>
</dbReference>
<dbReference type="GO" id="GO:0005524">
    <property type="term" value="F:ATP binding"/>
    <property type="evidence" value="ECO:0007669"/>
    <property type="project" value="UniProtKB-KW"/>
</dbReference>
<feature type="binding site" evidence="9">
    <location>
        <position position="109"/>
    </location>
    <ligand>
        <name>ATP</name>
        <dbReference type="ChEBI" id="CHEBI:30616"/>
    </ligand>
</feature>
<proteinExistence type="inferred from homology"/>